<name>A0A9N9DST4_9GLOM</name>
<gene>
    <name evidence="1" type="ORF">AGERDE_LOCUS11408</name>
</gene>
<sequence length="395" mass="46019">MASVINELCIKNIFEYVLLFDEEGLPLLHKNDLFCCALVNRHWCIHAVPLLWRTPFPIWPLKGASFISTLLKCFENDDNREQNQYIDTRKLYWFMRTLFPVSIFKGASTLLKHFETDDYRVQRRPAFRYNLMIKQLDLSCLGDLIHGCLKNKHKIHNSHKLDESGDTLLWDTYKLLCHKLINTTENSFFELVHENEEAILSDKLNIFKIPNAKESLGNLRKLSIYRSESRVLDSASKICPNLSSIQISCKFWDCFDEYLELHKSLSLLKLFKNLKCLDIYCGELLAQNYGDNLLMELGKKLPKSLEILGAYGDLKFSVESLEKFLHGAKQIKFKSLDFRYSKCISDAHLEIILRAVGDSNFNISIKELFVYCGWAITREQVRKLQDEGIIMCLFN</sequence>
<organism evidence="1 2">
    <name type="scientific">Ambispora gerdemannii</name>
    <dbReference type="NCBI Taxonomy" id="144530"/>
    <lineage>
        <taxon>Eukaryota</taxon>
        <taxon>Fungi</taxon>
        <taxon>Fungi incertae sedis</taxon>
        <taxon>Mucoromycota</taxon>
        <taxon>Glomeromycotina</taxon>
        <taxon>Glomeromycetes</taxon>
        <taxon>Archaeosporales</taxon>
        <taxon>Ambisporaceae</taxon>
        <taxon>Ambispora</taxon>
    </lineage>
</organism>
<dbReference type="OrthoDB" id="2437002at2759"/>
<dbReference type="Proteomes" id="UP000789831">
    <property type="component" value="Unassembled WGS sequence"/>
</dbReference>
<reference evidence="1" key="1">
    <citation type="submission" date="2021-06" db="EMBL/GenBank/DDBJ databases">
        <authorList>
            <person name="Kallberg Y."/>
            <person name="Tangrot J."/>
            <person name="Rosling A."/>
        </authorList>
    </citation>
    <scope>NUCLEOTIDE SEQUENCE</scope>
    <source>
        <strain evidence="1">MT106</strain>
    </source>
</reference>
<dbReference type="AlphaFoldDB" id="A0A9N9DST4"/>
<comment type="caution">
    <text evidence="1">The sequence shown here is derived from an EMBL/GenBank/DDBJ whole genome shotgun (WGS) entry which is preliminary data.</text>
</comment>
<evidence type="ECO:0000313" key="1">
    <source>
        <dbReference type="EMBL" id="CAG8651185.1"/>
    </source>
</evidence>
<dbReference type="EMBL" id="CAJVPL010004781">
    <property type="protein sequence ID" value="CAG8651185.1"/>
    <property type="molecule type" value="Genomic_DNA"/>
</dbReference>
<keyword evidence="2" id="KW-1185">Reference proteome</keyword>
<evidence type="ECO:0000313" key="2">
    <source>
        <dbReference type="Proteomes" id="UP000789831"/>
    </source>
</evidence>
<protein>
    <submittedName>
        <fullName evidence="1">12482_t:CDS:1</fullName>
    </submittedName>
</protein>
<accession>A0A9N9DST4</accession>
<proteinExistence type="predicted"/>